<keyword evidence="1" id="KW-1133">Transmembrane helix</keyword>
<dbReference type="STRING" id="89524.SAMN05444370_10742"/>
<feature type="transmembrane region" description="Helical" evidence="1">
    <location>
        <begin position="33"/>
        <end position="53"/>
    </location>
</feature>
<protein>
    <submittedName>
        <fullName evidence="2">Uncharacterized protein</fullName>
    </submittedName>
</protein>
<keyword evidence="3" id="KW-1185">Reference proteome</keyword>
<dbReference type="RefSeq" id="WP_093253980.1">
    <property type="nucleotide sequence ID" value="NZ_FNQM01000007.1"/>
</dbReference>
<keyword evidence="1" id="KW-0472">Membrane</keyword>
<dbReference type="AlphaFoldDB" id="A0A1H4CEQ3"/>
<evidence type="ECO:0000313" key="2">
    <source>
        <dbReference type="EMBL" id="SEA58881.1"/>
    </source>
</evidence>
<keyword evidence="1" id="KW-0812">Transmembrane</keyword>
<evidence type="ECO:0000256" key="1">
    <source>
        <dbReference type="SAM" id="Phobius"/>
    </source>
</evidence>
<proteinExistence type="predicted"/>
<evidence type="ECO:0000313" key="3">
    <source>
        <dbReference type="Proteomes" id="UP000198703"/>
    </source>
</evidence>
<accession>A0A1H4CEQ3</accession>
<dbReference type="EMBL" id="FNQM01000007">
    <property type="protein sequence ID" value="SEA58881.1"/>
    <property type="molecule type" value="Genomic_DNA"/>
</dbReference>
<reference evidence="2 3" key="1">
    <citation type="submission" date="2016-10" db="EMBL/GenBank/DDBJ databases">
        <authorList>
            <person name="de Groot N.N."/>
        </authorList>
    </citation>
    <scope>NUCLEOTIDE SEQUENCE [LARGE SCALE GENOMIC DNA]</scope>
    <source>
        <strain evidence="2 3">DSM 15345</strain>
    </source>
</reference>
<organism evidence="2 3">
    <name type="scientific">Rubrimonas cliftonensis</name>
    <dbReference type="NCBI Taxonomy" id="89524"/>
    <lineage>
        <taxon>Bacteria</taxon>
        <taxon>Pseudomonadati</taxon>
        <taxon>Pseudomonadota</taxon>
        <taxon>Alphaproteobacteria</taxon>
        <taxon>Rhodobacterales</taxon>
        <taxon>Paracoccaceae</taxon>
        <taxon>Rubrimonas</taxon>
    </lineage>
</organism>
<name>A0A1H4CEQ3_9RHOB</name>
<gene>
    <name evidence="2" type="ORF">SAMN05444370_10742</name>
</gene>
<dbReference type="Proteomes" id="UP000198703">
    <property type="component" value="Unassembled WGS sequence"/>
</dbReference>
<sequence>MTEREQALSDDKMRAEIAKLLAETSKINSENRWYPLVVGSGATLAIVAIAKVFL</sequence>